<name>A0A8H7DRE3_PLEOS</name>
<evidence type="ECO:0000313" key="2">
    <source>
        <dbReference type="Proteomes" id="UP000623687"/>
    </source>
</evidence>
<comment type="caution">
    <text evidence="1">The sequence shown here is derived from an EMBL/GenBank/DDBJ whole genome shotgun (WGS) entry which is preliminary data.</text>
</comment>
<keyword evidence="2" id="KW-1185">Reference proteome</keyword>
<protein>
    <submittedName>
        <fullName evidence="1">Uncharacterized protein</fullName>
    </submittedName>
</protein>
<dbReference type="Proteomes" id="UP000623687">
    <property type="component" value="Unassembled WGS sequence"/>
</dbReference>
<dbReference type="AlphaFoldDB" id="A0A8H7DRE3"/>
<dbReference type="GeneID" id="59376944"/>
<sequence>MPNLQKPLRELGLFSTSIKSHVLTQPEYTINLLIPNEPPQLLLLTVIIELFGDQWVICEASPVTSPMWHCLEVAQGTAGLLENTVKEVEAIIINLFLRCIHPSSQKQPVAQVVTYVVSKFIPKAFWLSRMAE</sequence>
<accession>A0A8H7DRE3</accession>
<gene>
    <name evidence="1" type="ORF">PC9H_007126</name>
</gene>
<reference evidence="1" key="1">
    <citation type="submission" date="2019-07" db="EMBL/GenBank/DDBJ databases">
        <authorList>
            <person name="Palmer J.M."/>
        </authorList>
    </citation>
    <scope>NUCLEOTIDE SEQUENCE</scope>
    <source>
        <strain evidence="1">PC9</strain>
    </source>
</reference>
<evidence type="ECO:0000313" key="1">
    <source>
        <dbReference type="EMBL" id="KAF7427909.1"/>
    </source>
</evidence>
<dbReference type="RefSeq" id="XP_036630281.1">
    <property type="nucleotide sequence ID" value="XM_036776661.1"/>
</dbReference>
<dbReference type="EMBL" id="JACETU010000005">
    <property type="protein sequence ID" value="KAF7427909.1"/>
    <property type="molecule type" value="Genomic_DNA"/>
</dbReference>
<organism evidence="1 2">
    <name type="scientific">Pleurotus ostreatus</name>
    <name type="common">Oyster mushroom</name>
    <name type="synonym">White-rot fungus</name>
    <dbReference type="NCBI Taxonomy" id="5322"/>
    <lineage>
        <taxon>Eukaryota</taxon>
        <taxon>Fungi</taxon>
        <taxon>Dikarya</taxon>
        <taxon>Basidiomycota</taxon>
        <taxon>Agaricomycotina</taxon>
        <taxon>Agaricomycetes</taxon>
        <taxon>Agaricomycetidae</taxon>
        <taxon>Agaricales</taxon>
        <taxon>Pleurotineae</taxon>
        <taxon>Pleurotaceae</taxon>
        <taxon>Pleurotus</taxon>
    </lineage>
</organism>
<proteinExistence type="predicted"/>
<dbReference type="VEuPathDB" id="FungiDB:PC9H_007126"/>